<comment type="caution">
    <text evidence="4">The sequence shown here is derived from an EMBL/GenBank/DDBJ whole genome shotgun (WGS) entry which is preliminary data.</text>
</comment>
<feature type="chain" id="PRO_5043845203" evidence="3">
    <location>
        <begin position="23"/>
        <end position="237"/>
    </location>
</feature>
<dbReference type="PANTHER" id="PTHR47666">
    <property type="entry name" value="PROTEIN VASCULAR ASSOCIATED DEATH 1, CHLOROPLASTIC"/>
    <property type="match status" value="1"/>
</dbReference>
<keyword evidence="1" id="KW-0175">Coiled coil</keyword>
<dbReference type="AlphaFoldDB" id="A0AAW2RID5"/>
<dbReference type="EMBL" id="JACGWK010000001">
    <property type="protein sequence ID" value="KAL0379780.1"/>
    <property type="molecule type" value="Genomic_DNA"/>
</dbReference>
<keyword evidence="2" id="KW-1133">Transmembrane helix</keyword>
<keyword evidence="2" id="KW-0472">Membrane</keyword>
<evidence type="ECO:0000256" key="1">
    <source>
        <dbReference type="SAM" id="Coils"/>
    </source>
</evidence>
<organism evidence="4">
    <name type="scientific">Sesamum angustifolium</name>
    <dbReference type="NCBI Taxonomy" id="2727405"/>
    <lineage>
        <taxon>Eukaryota</taxon>
        <taxon>Viridiplantae</taxon>
        <taxon>Streptophyta</taxon>
        <taxon>Embryophyta</taxon>
        <taxon>Tracheophyta</taxon>
        <taxon>Spermatophyta</taxon>
        <taxon>Magnoliopsida</taxon>
        <taxon>eudicotyledons</taxon>
        <taxon>Gunneridae</taxon>
        <taxon>Pentapetalae</taxon>
        <taxon>asterids</taxon>
        <taxon>lamiids</taxon>
        <taxon>Lamiales</taxon>
        <taxon>Pedaliaceae</taxon>
        <taxon>Sesamum</taxon>
    </lineage>
</organism>
<evidence type="ECO:0000313" key="4">
    <source>
        <dbReference type="EMBL" id="KAL0379780.1"/>
    </source>
</evidence>
<name>A0AAW2RID5_9LAMI</name>
<reference evidence="4" key="1">
    <citation type="submission" date="2020-06" db="EMBL/GenBank/DDBJ databases">
        <authorList>
            <person name="Li T."/>
            <person name="Hu X."/>
            <person name="Zhang T."/>
            <person name="Song X."/>
            <person name="Zhang H."/>
            <person name="Dai N."/>
            <person name="Sheng W."/>
            <person name="Hou X."/>
            <person name="Wei L."/>
        </authorList>
    </citation>
    <scope>NUCLEOTIDE SEQUENCE</scope>
    <source>
        <strain evidence="4">G01</strain>
        <tissue evidence="4">Leaf</tissue>
    </source>
</reference>
<proteinExistence type="predicted"/>
<gene>
    <name evidence="4" type="ORF">Sangu_0042300</name>
</gene>
<feature type="coiled-coil region" evidence="1">
    <location>
        <begin position="191"/>
        <end position="232"/>
    </location>
</feature>
<accession>A0AAW2RID5</accession>
<protein>
    <submittedName>
        <fullName evidence="4">Protein VASCULAR ASSOCIATED DEATH 1, chloroplastic</fullName>
    </submittedName>
</protein>
<keyword evidence="3" id="KW-0732">Signal</keyword>
<dbReference type="GO" id="GO:0043069">
    <property type="term" value="P:negative regulation of programmed cell death"/>
    <property type="evidence" value="ECO:0007669"/>
    <property type="project" value="TreeGrafter"/>
</dbReference>
<evidence type="ECO:0000256" key="3">
    <source>
        <dbReference type="SAM" id="SignalP"/>
    </source>
</evidence>
<reference evidence="4" key="2">
    <citation type="journal article" date="2024" name="Plant">
        <title>Genomic evolution and insights into agronomic trait innovations of Sesamum species.</title>
        <authorList>
            <person name="Miao H."/>
            <person name="Wang L."/>
            <person name="Qu L."/>
            <person name="Liu H."/>
            <person name="Sun Y."/>
            <person name="Le M."/>
            <person name="Wang Q."/>
            <person name="Wei S."/>
            <person name="Zheng Y."/>
            <person name="Lin W."/>
            <person name="Duan Y."/>
            <person name="Cao H."/>
            <person name="Xiong S."/>
            <person name="Wang X."/>
            <person name="Wei L."/>
            <person name="Li C."/>
            <person name="Ma Q."/>
            <person name="Ju M."/>
            <person name="Zhao R."/>
            <person name="Li G."/>
            <person name="Mu C."/>
            <person name="Tian Q."/>
            <person name="Mei H."/>
            <person name="Zhang T."/>
            <person name="Gao T."/>
            <person name="Zhang H."/>
        </authorList>
    </citation>
    <scope>NUCLEOTIDE SEQUENCE</scope>
    <source>
        <strain evidence="4">G01</strain>
    </source>
</reference>
<evidence type="ECO:0000256" key="2">
    <source>
        <dbReference type="SAM" id="Phobius"/>
    </source>
</evidence>
<feature type="transmembrane region" description="Helical" evidence="2">
    <location>
        <begin position="141"/>
        <end position="162"/>
    </location>
</feature>
<dbReference type="PANTHER" id="PTHR47666:SF1">
    <property type="entry name" value="PROTEIN VASCULAR ASSOCIATED DEATH 1, CHLOROPLASTIC"/>
    <property type="match status" value="1"/>
</dbReference>
<sequence length="237" mass="27016">MKQWLLLGVVCLHSILFAYSLAFRKIVQSTLEECREAYAIWIDLAHEVLKQKNLEEEGGRSSNMISNDQVQRKKLASTQQFVESKTIDVGISQITPEVKDMNQRVHAPPQGNVSEASVGSLFKETFAKFATSFKHQSSSSLFMVITIAIILLLMQMSILVLLSRPQRIHVIPQADCMSSVRGLTENRGEALASLNKQIKYLKEEMHFVETMLEKLQNEHTQLKGKLKDLELFRNQRI</sequence>
<keyword evidence="2" id="KW-0812">Transmembrane</keyword>
<feature type="signal peptide" evidence="3">
    <location>
        <begin position="1"/>
        <end position="22"/>
    </location>
</feature>